<evidence type="ECO:0000256" key="1">
    <source>
        <dbReference type="ARBA" id="ARBA00005189"/>
    </source>
</evidence>
<dbReference type="RefSeq" id="WP_085168265.1">
    <property type="nucleotide sequence ID" value="NZ_LQOM01000028.1"/>
</dbReference>
<dbReference type="InterPro" id="IPR001296">
    <property type="entry name" value="Glyco_trans_1"/>
</dbReference>
<keyword evidence="5 20" id="KW-0808">Transferase</keyword>
<dbReference type="Pfam" id="PF00534">
    <property type="entry name" value="Glycos_transf_1"/>
    <property type="match status" value="1"/>
</dbReference>
<evidence type="ECO:0000256" key="10">
    <source>
        <dbReference type="ARBA" id="ARBA00052876"/>
    </source>
</evidence>
<evidence type="ECO:0000259" key="18">
    <source>
        <dbReference type="Pfam" id="PF00534"/>
    </source>
</evidence>
<evidence type="ECO:0000256" key="6">
    <source>
        <dbReference type="ARBA" id="ARBA00023098"/>
    </source>
</evidence>
<reference evidence="21 23" key="2">
    <citation type="journal article" date="2017" name="Infect. Genet. Evol.">
        <title>The new phylogeny of the genus Mycobacterium: The old and the news.</title>
        <authorList>
            <person name="Tortoli E."/>
            <person name="Fedrizzi T."/>
            <person name="Meehan C.J."/>
            <person name="Trovato A."/>
            <person name="Grottola A."/>
            <person name="Giacobazzi E."/>
            <person name="Serpini G.F."/>
            <person name="Tagliazucchi S."/>
            <person name="Fabio A."/>
            <person name="Bettua C."/>
            <person name="Bertorelli R."/>
            <person name="Frascaro F."/>
            <person name="De Sanctis V."/>
            <person name="Pecorari M."/>
            <person name="Jousson O."/>
            <person name="Segata N."/>
            <person name="Cirillo D.M."/>
        </authorList>
    </citation>
    <scope>NUCLEOTIDE SEQUENCE [LARGE SCALE GENOMIC DNA]</scope>
    <source>
        <strain evidence="21 23">NCTC 12882</strain>
    </source>
</reference>
<name>A0A1X1RQP6_MYCCE</name>
<dbReference type="Proteomes" id="UP000230971">
    <property type="component" value="Unassembled WGS sequence"/>
</dbReference>
<keyword evidence="3" id="KW-0444">Lipid biosynthesis</keyword>
<evidence type="ECO:0000256" key="7">
    <source>
        <dbReference type="ARBA" id="ARBA00023209"/>
    </source>
</evidence>
<dbReference type="InterPro" id="IPR050194">
    <property type="entry name" value="Glycosyltransferase_grp1"/>
</dbReference>
<comment type="catalytic activity">
    <reaction evidence="10">
        <text>a 1,2-diacyl-sn-glycero-3-phospho-[alpha-D-mannopyranosyl-(1&lt;-&gt;6)-D-myo-inositol] + GDP-alpha-D-mannose = a 2,6-O-bis(alpha-D-mannopyranosyl)-1-phosphatidyl-1D-myo-inositol + GDP + H(+)</text>
        <dbReference type="Rhea" id="RHEA:52440"/>
        <dbReference type="ChEBI" id="CHEBI:15378"/>
        <dbReference type="ChEBI" id="CHEBI:57527"/>
        <dbReference type="ChEBI" id="CHEBI:58189"/>
        <dbReference type="ChEBI" id="CHEBI:87673"/>
        <dbReference type="ChEBI" id="CHEBI:136624"/>
        <dbReference type="EC" id="2.4.1.346"/>
    </reaction>
</comment>
<evidence type="ECO:0000256" key="11">
    <source>
        <dbReference type="ARBA" id="ARBA00060651"/>
    </source>
</evidence>
<dbReference type="OrthoDB" id="9808602at2"/>
<evidence type="ECO:0000256" key="16">
    <source>
        <dbReference type="ARBA" id="ARBA00077842"/>
    </source>
</evidence>
<evidence type="ECO:0000256" key="15">
    <source>
        <dbReference type="ARBA" id="ARBA00076875"/>
    </source>
</evidence>
<evidence type="ECO:0000256" key="8">
    <source>
        <dbReference type="ARBA" id="ARBA00023264"/>
    </source>
</evidence>
<comment type="caution">
    <text evidence="20">The sequence shown here is derived from an EMBL/GenBank/DDBJ whole genome shotgun (WGS) entry which is preliminary data.</text>
</comment>
<evidence type="ECO:0000256" key="5">
    <source>
        <dbReference type="ARBA" id="ARBA00022679"/>
    </source>
</evidence>
<comment type="pathway">
    <text evidence="11">Phospholipid metabolism; phosphatidylinositol metabolism.</text>
</comment>
<evidence type="ECO:0000256" key="9">
    <source>
        <dbReference type="ARBA" id="ARBA00051960"/>
    </source>
</evidence>
<protein>
    <recommendedName>
        <fullName evidence="13">GDP-mannose-dependent alpha-(1-6)-phosphatidylinositol monomannoside mannosyltransferase</fullName>
        <ecNumber evidence="12">2.4.1.346</ecNumber>
    </recommendedName>
    <alternativeName>
        <fullName evidence="14">Alpha-D-mannose-alpha-(1-6)-phosphatidylmyo-inositol-mannosyltransferase</fullName>
    </alternativeName>
    <alternativeName>
        <fullName evidence="17">Alpha-mannosyltransferase</fullName>
    </alternativeName>
    <alternativeName>
        <fullName evidence="16">Guanosine diphosphomannose-phosphatidyl-inositol alpha-mannosyltransferase</fullName>
    </alternativeName>
    <alternativeName>
        <fullName evidence="15">Phosphatidylinositol alpha-mannosyltransferase</fullName>
    </alternativeName>
</protein>
<keyword evidence="4 20" id="KW-0328">Glycosyltransferase</keyword>
<evidence type="ECO:0000256" key="2">
    <source>
        <dbReference type="ARBA" id="ARBA00009481"/>
    </source>
</evidence>
<dbReference type="GO" id="GO:0008654">
    <property type="term" value="P:phospholipid biosynthetic process"/>
    <property type="evidence" value="ECO:0007669"/>
    <property type="project" value="UniProtKB-KW"/>
</dbReference>
<dbReference type="PANTHER" id="PTHR45947:SF3">
    <property type="entry name" value="SULFOQUINOVOSYL TRANSFERASE SQD2"/>
    <property type="match status" value="1"/>
</dbReference>
<feature type="domain" description="Glycosyltransferase subfamily 4-like N-terminal" evidence="19">
    <location>
        <begin position="15"/>
        <end position="175"/>
    </location>
</feature>
<dbReference type="FunFam" id="3.40.50.2000:FF:000115">
    <property type="entry name" value="Alpha-(1-6)-phosphatidylinositol monomannoside mannosyltransferase"/>
    <property type="match status" value="1"/>
</dbReference>
<keyword evidence="7" id="KW-0594">Phospholipid biosynthesis</keyword>
<accession>A0A1X1RQP6</accession>
<dbReference type="Pfam" id="PF13439">
    <property type="entry name" value="Glyco_transf_4"/>
    <property type="match status" value="1"/>
</dbReference>
<evidence type="ECO:0000313" key="20">
    <source>
        <dbReference type="EMBL" id="ORV12660.1"/>
    </source>
</evidence>
<evidence type="ECO:0000259" key="19">
    <source>
        <dbReference type="Pfam" id="PF13439"/>
    </source>
</evidence>
<dbReference type="Proteomes" id="UP000193907">
    <property type="component" value="Unassembled WGS sequence"/>
</dbReference>
<evidence type="ECO:0000256" key="17">
    <source>
        <dbReference type="ARBA" id="ARBA00079381"/>
    </source>
</evidence>
<dbReference type="EMBL" id="LQOM01000028">
    <property type="protein sequence ID" value="ORV12660.1"/>
    <property type="molecule type" value="Genomic_DNA"/>
</dbReference>
<evidence type="ECO:0000313" key="21">
    <source>
        <dbReference type="EMBL" id="PIB80935.1"/>
    </source>
</evidence>
<dbReference type="GO" id="GO:0043750">
    <property type="term" value="F:phosphatidylinositol alpha-mannosyltransferase activity"/>
    <property type="evidence" value="ECO:0007669"/>
    <property type="project" value="UniProtKB-ARBA"/>
</dbReference>
<dbReference type="GO" id="GO:0009247">
    <property type="term" value="P:glycolipid biosynthetic process"/>
    <property type="evidence" value="ECO:0007669"/>
    <property type="project" value="UniProtKB-ARBA"/>
</dbReference>
<comment type="pathway">
    <text evidence="1">Lipid metabolism.</text>
</comment>
<sequence length="376" mass="40119">MSRVLLVTNDFPPRPGGIQSYLEELVTRVAATGSHAVTVYAPQWKGADTFDARAAGYQVVRHPGTLMLPGPAVDARMRRLIAEHGIDTVWFGAAAPLALLARRARRAGASRVLASTHGHEVGWSMLPVARSVLRRIGEDTDVVTFVSRYTRARFASAFGPAAALEYLPPGVDTERFRPDAASRAELRARYRLGQRPTVVCLSRLVPRKGQDMLIRALPAIRRRVDGAALVIAGGGPYLTSLRQLAQRCGVGEHVTFTGGVPAAELPAHHAMADVFAMPCRTRGAGLDVEGLGIVFLEASATGVPVIAGCSGGAPETVRHNETGLVVDGRSEQQVADAVTELLADPDRAAAMGAAGRAWVTAHWRWDTLAARLAELL</sequence>
<gene>
    <name evidence="20" type="ORF">AWB95_12160</name>
    <name evidence="21" type="ORF">CQY23_01520</name>
</gene>
<evidence type="ECO:0000256" key="12">
    <source>
        <dbReference type="ARBA" id="ARBA00066957"/>
    </source>
</evidence>
<dbReference type="GO" id="GO:0033164">
    <property type="term" value="F:initiation-specific glycolipid 1,6-alpha-mannosyltransferase activity"/>
    <property type="evidence" value="ECO:0007669"/>
    <property type="project" value="UniProtKB-ARBA"/>
</dbReference>
<comment type="catalytic activity">
    <reaction evidence="9">
        <text>a 1,2-diacyl-sn-glycero-3-phospho-[alpha-D-6-acyl-mannopyranosyl-(1&lt;-&gt;6)-D-myo-inositol] + GDP-alpha-D-mannose = a 2-O-(alpha-D-mannosyl)-6-O-(6-O-acyl-alpha-D-mannosyl)-1-phosphatidyl-1D-myo-inositol + GDP + H(+)</text>
        <dbReference type="Rhea" id="RHEA:52444"/>
        <dbReference type="ChEBI" id="CHEBI:15378"/>
        <dbReference type="ChEBI" id="CHEBI:57527"/>
        <dbReference type="ChEBI" id="CHEBI:58189"/>
        <dbReference type="ChEBI" id="CHEBI:88053"/>
        <dbReference type="ChEBI" id="CHEBI:136625"/>
        <dbReference type="EC" id="2.4.1.346"/>
    </reaction>
</comment>
<evidence type="ECO:0000256" key="4">
    <source>
        <dbReference type="ARBA" id="ARBA00022676"/>
    </source>
</evidence>
<dbReference type="PANTHER" id="PTHR45947">
    <property type="entry name" value="SULFOQUINOVOSYL TRANSFERASE SQD2"/>
    <property type="match status" value="1"/>
</dbReference>
<comment type="similarity">
    <text evidence="2">Belongs to the glycosyltransferase group 1 family. Glycosyltransferase 4 subfamily.</text>
</comment>
<dbReference type="AlphaFoldDB" id="A0A1X1RQP6"/>
<dbReference type="CDD" id="cd03801">
    <property type="entry name" value="GT4_PimA-like"/>
    <property type="match status" value="1"/>
</dbReference>
<dbReference type="InterPro" id="IPR028098">
    <property type="entry name" value="Glyco_trans_4-like_N"/>
</dbReference>
<keyword evidence="8" id="KW-1208">Phospholipid metabolism</keyword>
<dbReference type="GO" id="GO:0016020">
    <property type="term" value="C:membrane"/>
    <property type="evidence" value="ECO:0007669"/>
    <property type="project" value="GOC"/>
</dbReference>
<dbReference type="Gene3D" id="3.40.50.2000">
    <property type="entry name" value="Glycogen Phosphorylase B"/>
    <property type="match status" value="2"/>
</dbReference>
<keyword evidence="22" id="KW-1185">Reference proteome</keyword>
<evidence type="ECO:0000256" key="14">
    <source>
        <dbReference type="ARBA" id="ARBA00075163"/>
    </source>
</evidence>
<dbReference type="STRING" id="28045.AWB95_12160"/>
<evidence type="ECO:0000313" key="22">
    <source>
        <dbReference type="Proteomes" id="UP000193907"/>
    </source>
</evidence>
<dbReference type="FunFam" id="3.40.50.2000:FF:000069">
    <property type="entry name" value="Alpha-(1-6)-phosphatidylinositol monomannoside mannosyltransferase"/>
    <property type="match status" value="1"/>
</dbReference>
<reference evidence="20 22" key="1">
    <citation type="submission" date="2016-01" db="EMBL/GenBank/DDBJ databases">
        <title>The new phylogeny of the genus Mycobacterium.</title>
        <authorList>
            <person name="Tarcisio F."/>
            <person name="Conor M."/>
            <person name="Antonella G."/>
            <person name="Elisabetta G."/>
            <person name="Giulia F.S."/>
            <person name="Sara T."/>
            <person name="Anna F."/>
            <person name="Clotilde B."/>
            <person name="Roberto B."/>
            <person name="Veronica D.S."/>
            <person name="Fabio R."/>
            <person name="Monica P."/>
            <person name="Olivier J."/>
            <person name="Enrico T."/>
            <person name="Nicola S."/>
        </authorList>
    </citation>
    <scope>NUCLEOTIDE SEQUENCE [LARGE SCALE GENOMIC DNA]</scope>
    <source>
        <strain evidence="20 22">DSM 44243</strain>
    </source>
</reference>
<keyword evidence="6" id="KW-0443">Lipid metabolism</keyword>
<proteinExistence type="inferred from homology"/>
<dbReference type="SUPFAM" id="SSF53756">
    <property type="entry name" value="UDP-Glycosyltransferase/glycogen phosphorylase"/>
    <property type="match status" value="1"/>
</dbReference>
<organism evidence="20 22">
    <name type="scientific">Mycobacterium celatum</name>
    <dbReference type="NCBI Taxonomy" id="28045"/>
    <lineage>
        <taxon>Bacteria</taxon>
        <taxon>Bacillati</taxon>
        <taxon>Actinomycetota</taxon>
        <taxon>Actinomycetes</taxon>
        <taxon>Mycobacteriales</taxon>
        <taxon>Mycobacteriaceae</taxon>
        <taxon>Mycobacterium</taxon>
    </lineage>
</organism>
<evidence type="ECO:0000256" key="13">
    <source>
        <dbReference type="ARBA" id="ARBA00068536"/>
    </source>
</evidence>
<dbReference type="EMBL" id="PDKV01000001">
    <property type="protein sequence ID" value="PIB80935.1"/>
    <property type="molecule type" value="Genomic_DNA"/>
</dbReference>
<dbReference type="EC" id="2.4.1.346" evidence="12"/>
<evidence type="ECO:0000256" key="3">
    <source>
        <dbReference type="ARBA" id="ARBA00022516"/>
    </source>
</evidence>
<evidence type="ECO:0000313" key="23">
    <source>
        <dbReference type="Proteomes" id="UP000230971"/>
    </source>
</evidence>
<feature type="domain" description="Glycosyl transferase family 1" evidence="18">
    <location>
        <begin position="185"/>
        <end position="358"/>
    </location>
</feature>